<dbReference type="PRINTS" id="PR00080">
    <property type="entry name" value="SDRFAMILY"/>
</dbReference>
<comment type="caution">
    <text evidence="3">The sequence shown here is derived from an EMBL/GenBank/DDBJ whole genome shotgun (WGS) entry which is preliminary data.</text>
</comment>
<organism evidence="3 4">
    <name type="scientific">Streptomyces synnematoformans</name>
    <dbReference type="NCBI Taxonomy" id="415721"/>
    <lineage>
        <taxon>Bacteria</taxon>
        <taxon>Bacillati</taxon>
        <taxon>Actinomycetota</taxon>
        <taxon>Actinomycetes</taxon>
        <taxon>Kitasatosporales</taxon>
        <taxon>Streptomycetaceae</taxon>
        <taxon>Streptomyces</taxon>
    </lineage>
</organism>
<dbReference type="EMBL" id="BAAAPF010000555">
    <property type="protein sequence ID" value="GAA1514705.1"/>
    <property type="molecule type" value="Genomic_DNA"/>
</dbReference>
<name>A0ABP4L1X1_9ACTN</name>
<evidence type="ECO:0000313" key="3">
    <source>
        <dbReference type="EMBL" id="GAA1514705.1"/>
    </source>
</evidence>
<proteinExistence type="inferred from homology"/>
<dbReference type="PRINTS" id="PR00081">
    <property type="entry name" value="GDHRDH"/>
</dbReference>
<reference evidence="4" key="1">
    <citation type="journal article" date="2019" name="Int. J. Syst. Evol. Microbiol.">
        <title>The Global Catalogue of Microorganisms (GCM) 10K type strain sequencing project: providing services to taxonomists for standard genome sequencing and annotation.</title>
        <authorList>
            <consortium name="The Broad Institute Genomics Platform"/>
            <consortium name="The Broad Institute Genome Sequencing Center for Infectious Disease"/>
            <person name="Wu L."/>
            <person name="Ma J."/>
        </authorList>
    </citation>
    <scope>NUCLEOTIDE SEQUENCE [LARGE SCALE GENOMIC DNA]</scope>
    <source>
        <strain evidence="4">JCM 15481</strain>
    </source>
</reference>
<dbReference type="Proteomes" id="UP001500443">
    <property type="component" value="Unassembled WGS sequence"/>
</dbReference>
<dbReference type="Gene3D" id="3.40.50.720">
    <property type="entry name" value="NAD(P)-binding Rossmann-like Domain"/>
    <property type="match status" value="1"/>
</dbReference>
<keyword evidence="4" id="KW-1185">Reference proteome</keyword>
<evidence type="ECO:0000256" key="1">
    <source>
        <dbReference type="ARBA" id="ARBA00023002"/>
    </source>
</evidence>
<evidence type="ECO:0000313" key="4">
    <source>
        <dbReference type="Proteomes" id="UP001500443"/>
    </source>
</evidence>
<protein>
    <submittedName>
        <fullName evidence="3">Oxidoreductase</fullName>
    </submittedName>
</protein>
<sequence>MAAWTVSDIPDQTGRVAVVTGSNGGVGYPVAREFARRGAHVVLACRSERRGTEACARLRAEVPAAGVEFRPLDLAELASVRDFARSFAADRLDLLVNNAGVMALPYRETADGFEMQMGVNHFGHFALTGLLLPKLLATPGARVVSVSSIAHLAARVDPADLGSRSDYRPFRAYARTKSANLLFVHELARRLAASGSDVVAAAAHPGYAATNLQLVGPRMEGRRLAERLNLLGYRAFAQSADQGALPVLFAATAPEVRPDAFIGTRLQGWRGGPARSWRARWTLDDAASEGLWEHSVKLTGVAYEALAP</sequence>
<dbReference type="PANTHER" id="PTHR43157">
    <property type="entry name" value="PHOSPHATIDYLINOSITOL-GLYCAN BIOSYNTHESIS CLASS F PROTEIN-RELATED"/>
    <property type="match status" value="1"/>
</dbReference>
<dbReference type="NCBIfam" id="NF004846">
    <property type="entry name" value="PRK06197.1"/>
    <property type="match status" value="1"/>
</dbReference>
<gene>
    <name evidence="3" type="ORF">GCM10009802_66890</name>
</gene>
<dbReference type="PANTHER" id="PTHR43157:SF31">
    <property type="entry name" value="PHOSPHATIDYLINOSITOL-GLYCAN BIOSYNTHESIS CLASS F PROTEIN"/>
    <property type="match status" value="1"/>
</dbReference>
<dbReference type="SUPFAM" id="SSF51735">
    <property type="entry name" value="NAD(P)-binding Rossmann-fold domains"/>
    <property type="match status" value="1"/>
</dbReference>
<dbReference type="RefSeq" id="WP_344296064.1">
    <property type="nucleotide sequence ID" value="NZ_BAAAPF010000555.1"/>
</dbReference>
<dbReference type="InterPro" id="IPR002347">
    <property type="entry name" value="SDR_fam"/>
</dbReference>
<dbReference type="Pfam" id="PF00106">
    <property type="entry name" value="adh_short"/>
    <property type="match status" value="1"/>
</dbReference>
<accession>A0ABP4L1X1</accession>
<dbReference type="InterPro" id="IPR036291">
    <property type="entry name" value="NAD(P)-bd_dom_sf"/>
</dbReference>
<keyword evidence="1" id="KW-0560">Oxidoreductase</keyword>
<comment type="similarity">
    <text evidence="2">Belongs to the short-chain dehydrogenases/reductases (SDR) family.</text>
</comment>
<evidence type="ECO:0000256" key="2">
    <source>
        <dbReference type="RuleBase" id="RU000363"/>
    </source>
</evidence>